<feature type="transmembrane region" description="Helical" evidence="2">
    <location>
        <begin position="20"/>
        <end position="37"/>
    </location>
</feature>
<organism evidence="3">
    <name type="scientific">Magnetococcus massalia (strain MO-1)</name>
    <dbReference type="NCBI Taxonomy" id="451514"/>
    <lineage>
        <taxon>Bacteria</taxon>
        <taxon>Pseudomonadati</taxon>
        <taxon>Pseudomonadota</taxon>
        <taxon>Magnetococcia</taxon>
        <taxon>Magnetococcales</taxon>
        <taxon>Magnetococcaceae</taxon>
        <taxon>Magnetococcus</taxon>
    </lineage>
</organism>
<proteinExistence type="predicted"/>
<gene>
    <name evidence="3" type="ORF">MAGMO_2051</name>
</gene>
<evidence type="ECO:0000313" key="3">
    <source>
        <dbReference type="EMBL" id="CRH06224.1"/>
    </source>
</evidence>
<sequence length="360" mass="39274">MKTAQQKKQTRLKGHWRVTLPALIAAPLLSGCFVPVYDSESFYNHHGMMGDPYAAGYPADAYANEPYGYATYGQGGYEQANYQQMVDPYAQDPYGAQQQAVYVQPVYEQAYAQPGVQQAYAQPGVQQAYAQPAQQSYGQTQYGYAQVSVQGQQAYAQVPEGYAQGYAQQQAYAQPVYGQQAAYGQQQYAQPIYDQQTAYGQQQYAQPVYGQAVDAYGQPVYGYYNQPVAAYQAPAPANTNSSWGTVKNQQGVVTQYPTYTNGQMKMPYTTQGNQPMDPASMVPEWQMSIPVQIQPTQQGGAPAVQQMVPPAPPTMPDRQAAIQDLKAVPAQVAPGGMVPQTHYQNGQQPVSQAIPVTNGG</sequence>
<accession>A0A1S7LJ84</accession>
<feature type="compositionally biased region" description="Polar residues" evidence="1">
    <location>
        <begin position="341"/>
        <end position="360"/>
    </location>
</feature>
<feature type="region of interest" description="Disordered" evidence="1">
    <location>
        <begin position="339"/>
        <end position="360"/>
    </location>
</feature>
<dbReference type="PROSITE" id="PS51257">
    <property type="entry name" value="PROKAR_LIPOPROTEIN"/>
    <property type="match status" value="1"/>
</dbReference>
<name>A0A1S7LJ84_MAGMO</name>
<evidence type="ECO:0000256" key="2">
    <source>
        <dbReference type="SAM" id="Phobius"/>
    </source>
</evidence>
<dbReference type="AlphaFoldDB" id="A0A1S7LJ84"/>
<reference evidence="3" key="1">
    <citation type="submission" date="2015-04" db="EMBL/GenBank/DDBJ databases">
        <authorList>
            <person name="Syromyatnikov M.Y."/>
            <person name="Popov V.N."/>
        </authorList>
    </citation>
    <scope>NUCLEOTIDE SEQUENCE</scope>
    <source>
        <strain evidence="3">MO-1</strain>
    </source>
</reference>
<keyword evidence="2" id="KW-1133">Transmembrane helix</keyword>
<evidence type="ECO:0000256" key="1">
    <source>
        <dbReference type="SAM" id="MobiDB-lite"/>
    </source>
</evidence>
<keyword evidence="2" id="KW-0472">Membrane</keyword>
<protein>
    <submittedName>
        <fullName evidence="3">Uncharacterized protein</fullName>
    </submittedName>
</protein>
<dbReference type="EMBL" id="LO017727">
    <property type="protein sequence ID" value="CRH06224.1"/>
    <property type="molecule type" value="Genomic_DNA"/>
</dbReference>
<keyword evidence="2" id="KW-0812">Transmembrane</keyword>